<feature type="region of interest" description="Disordered" evidence="2">
    <location>
        <begin position="1324"/>
        <end position="1354"/>
    </location>
</feature>
<dbReference type="SUPFAM" id="SSF48371">
    <property type="entry name" value="ARM repeat"/>
    <property type="match status" value="1"/>
</dbReference>
<dbReference type="Gene3D" id="1.25.10.10">
    <property type="entry name" value="Leucine-rich Repeat Variant"/>
    <property type="match status" value="1"/>
</dbReference>
<dbReference type="Proteomes" id="UP000232323">
    <property type="component" value="Unassembled WGS sequence"/>
</dbReference>
<evidence type="ECO:0000313" key="4">
    <source>
        <dbReference type="Proteomes" id="UP000232323"/>
    </source>
</evidence>
<organism evidence="3 4">
    <name type="scientific">Chlamydomonas eustigma</name>
    <dbReference type="NCBI Taxonomy" id="1157962"/>
    <lineage>
        <taxon>Eukaryota</taxon>
        <taxon>Viridiplantae</taxon>
        <taxon>Chlorophyta</taxon>
        <taxon>core chlorophytes</taxon>
        <taxon>Chlorophyceae</taxon>
        <taxon>CS clade</taxon>
        <taxon>Chlamydomonadales</taxon>
        <taxon>Chlamydomonadaceae</taxon>
        <taxon>Chlamydomonas</taxon>
    </lineage>
</organism>
<gene>
    <name evidence="3" type="ORF">CEUSTIGMA_g484.t1</name>
</gene>
<sequence length="1354" mass="143537">MHSSAHPNLPPAQPQQVIQFLLAKNYYLTALELLVESQQAGKLEEVIELQHFFSDQDRFPAEELAKHQNANAMDLQAQSKEREERLSLIDYELRLAKEDLAEMKKRLELAEKQAAAANAQLEALKRGSVNNVINGTSSHIPCVSNDVMLTSNGSECSDNLPPIHPVSGHPSVSIASLLSGKPSDQDIRMINGAVLTYLSTQGLKMTALTLQEEAAEMLSPELSRLPSLTSSGGVAEGGPARESQSGALQPNMDLWKWLQAMRRLSSLATEPTLAKPLLSLQDKEEQHVLIEELKLQLKHAQKESEDLRVKLQNLQTQSFSVKLTSVQILPEGPANGARAHGNADNEDMEAQKRRLPPVFDIMDRSTSLNSPMATSQPSISSMQHQAASILALLPDLLPKLVPNLTSRSRLEVLPLIQALITGDSCTLDQQRTLCTLVLNLISNPDEPQRQAIVQSLALLADALGPSWVSMELLPACVKQVNSPSSERRTLMANLLGSLCPRLDLAVQAHVLLTQLHRLAEDRIEQVREAAVLAVSSLLSHLPYFSRQYYQMVEEMLLVVAVDDNEDVTDAVLGKLLPSLQAWTQQEDTMVTALLPKVISEVLRRVQLAAAVSGSGAGQEAATPAIPHALSFQSQGSFSTRSSPGYDYQVANRLLLLFAALVPSLSSSALRACPLWALEALPQDGSLVKPSKDAINDMVNDTPALGHAQSRTGSIETVACRGSSTVHAAAAVGSEDARYLLDGSEEGRRCVNALIGAWAGSEKYMQWKIVQWTVQFLLPELVEVTRALPVLPDTLGLRRQLAMAWMAMCSTFGVGFAKTVIVPLVAAAAGTQSLGLPGGGTLEVLGHALPSHLQDSASDQVPSSSESVKAARERVLPQLLGAVLPAAGVLGTYIASTLGSPESQSGRWVLEALQELQNAVSFVVSVHGQGCMQELVSVVERLVGDEGTLARNISKGLGAVAVLRGLLPGAAAAVAAGSPGAAAASQVPAAASERQASMDMMKRQLMPLLMVLLSRGEPPVQGACVWALLDVLLRFGEDGKLVEQVTVVFDGLLESAPLDVAATVLNCGARLAAAVAPSASRSAASAGLLEWVLHAVQQLVQQLPAGNQSAAGGAAAAAAAGPAFSSNQQQRGPVRTLDQQRALAAQLVQIVHVIYSHDVRLPRLQTHVLACIEGLQRHKGLLWEQPAALLAAMTKEKQGGVTSFSDSTTQKVSGQGHPNPAVTAAASATAAAAILQQKQAIATAAAVPFVPAAAAPASSNSVESSQSESSSGGGGVRARFEIFRKKFTSSGQQQQQGSEVKGAAGSVLPPVLHLQGSVGLQYQQVQQAANTSNDQSSKHSAAGTGKFFSDDEGEP</sequence>
<feature type="region of interest" description="Disordered" evidence="2">
    <location>
        <begin position="1255"/>
        <end position="1274"/>
    </location>
</feature>
<dbReference type="GO" id="GO:0005802">
    <property type="term" value="C:trans-Golgi network"/>
    <property type="evidence" value="ECO:0007669"/>
    <property type="project" value="InterPro"/>
</dbReference>
<evidence type="ECO:0000256" key="2">
    <source>
        <dbReference type="SAM" id="MobiDB-lite"/>
    </source>
</evidence>
<dbReference type="InterPro" id="IPR006594">
    <property type="entry name" value="LisH"/>
</dbReference>
<dbReference type="SMART" id="SM00667">
    <property type="entry name" value="LisH"/>
    <property type="match status" value="2"/>
</dbReference>
<dbReference type="EMBL" id="BEGY01000002">
    <property type="protein sequence ID" value="GAX73032.1"/>
    <property type="molecule type" value="Genomic_DNA"/>
</dbReference>
<name>A0A250WQT6_9CHLO</name>
<evidence type="ECO:0000256" key="1">
    <source>
        <dbReference type="SAM" id="Coils"/>
    </source>
</evidence>
<proteinExistence type="predicted"/>
<protein>
    <submittedName>
        <fullName evidence="3">Uncharacterized protein</fullName>
    </submittedName>
</protein>
<feature type="region of interest" description="Disordered" evidence="2">
    <location>
        <begin position="225"/>
        <end position="246"/>
    </location>
</feature>
<dbReference type="InterPro" id="IPR016024">
    <property type="entry name" value="ARM-type_fold"/>
</dbReference>
<keyword evidence="1" id="KW-0175">Coiled coil</keyword>
<feature type="compositionally biased region" description="Low complexity" evidence="2">
    <location>
        <begin position="1255"/>
        <end position="1269"/>
    </location>
</feature>
<keyword evidence="4" id="KW-1185">Reference proteome</keyword>
<feature type="coiled-coil region" evidence="1">
    <location>
        <begin position="93"/>
        <end position="127"/>
    </location>
</feature>
<dbReference type="InterPro" id="IPR011989">
    <property type="entry name" value="ARM-like"/>
</dbReference>
<reference evidence="3 4" key="1">
    <citation type="submission" date="2017-08" db="EMBL/GenBank/DDBJ databases">
        <title>Acidophilic green algal genome provides insights into adaptation to an acidic environment.</title>
        <authorList>
            <person name="Hirooka S."/>
            <person name="Hirose Y."/>
            <person name="Kanesaki Y."/>
            <person name="Higuchi S."/>
            <person name="Fujiwara T."/>
            <person name="Onuma R."/>
            <person name="Era A."/>
            <person name="Ohbayashi R."/>
            <person name="Uzuka A."/>
            <person name="Nozaki H."/>
            <person name="Yoshikawa H."/>
            <person name="Miyagishima S.Y."/>
        </authorList>
    </citation>
    <scope>NUCLEOTIDE SEQUENCE [LARGE SCALE GENOMIC DNA]</scope>
    <source>
        <strain evidence="3 4">NIES-2499</strain>
    </source>
</reference>
<dbReference type="STRING" id="1157962.A0A250WQT6"/>
<comment type="caution">
    <text evidence="3">The sequence shown here is derived from an EMBL/GenBank/DDBJ whole genome shotgun (WGS) entry which is preliminary data.</text>
</comment>
<feature type="compositionally biased region" description="Polar residues" evidence="2">
    <location>
        <begin position="1200"/>
        <end position="1212"/>
    </location>
</feature>
<feature type="region of interest" description="Disordered" evidence="2">
    <location>
        <begin position="1200"/>
        <end position="1219"/>
    </location>
</feature>
<dbReference type="OrthoDB" id="543570at2759"/>
<dbReference type="PROSITE" id="PS50896">
    <property type="entry name" value="LISH"/>
    <property type="match status" value="1"/>
</dbReference>
<dbReference type="GO" id="GO:0032367">
    <property type="term" value="P:intracellular cholesterol transport"/>
    <property type="evidence" value="ECO:0007669"/>
    <property type="project" value="InterPro"/>
</dbReference>
<dbReference type="PANTHER" id="PTHR32059:SF0">
    <property type="entry name" value="RAB11-BINDING PROTEIN RELCH"/>
    <property type="match status" value="1"/>
</dbReference>
<feature type="coiled-coil region" evidence="1">
    <location>
        <begin position="283"/>
        <end position="317"/>
    </location>
</feature>
<feature type="compositionally biased region" description="Polar residues" evidence="2">
    <location>
        <begin position="1324"/>
        <end position="1338"/>
    </location>
</feature>
<dbReference type="PANTHER" id="PTHR32059">
    <property type="entry name" value="RAB11-BINDING PROTEIN RELCH"/>
    <property type="match status" value="1"/>
</dbReference>
<dbReference type="GO" id="GO:0055037">
    <property type="term" value="C:recycling endosome"/>
    <property type="evidence" value="ECO:0007669"/>
    <property type="project" value="TreeGrafter"/>
</dbReference>
<dbReference type="InterPro" id="IPR040362">
    <property type="entry name" value="RELCH"/>
</dbReference>
<accession>A0A250WQT6</accession>
<evidence type="ECO:0000313" key="3">
    <source>
        <dbReference type="EMBL" id="GAX73032.1"/>
    </source>
</evidence>